<reference evidence="6" key="2">
    <citation type="submission" date="2020-09" db="EMBL/GenBank/DDBJ databases">
        <authorList>
            <person name="Sun Q."/>
            <person name="Zhou Y."/>
        </authorList>
    </citation>
    <scope>NUCLEOTIDE SEQUENCE</scope>
    <source>
        <strain evidence="6">CGMCC 4.7306</strain>
    </source>
</reference>
<evidence type="ECO:0000259" key="4">
    <source>
        <dbReference type="PROSITE" id="PS51077"/>
    </source>
</evidence>
<dbReference type="Proteomes" id="UP000613840">
    <property type="component" value="Unassembled WGS sequence"/>
</dbReference>
<dbReference type="PANTHER" id="PTHR30136">
    <property type="entry name" value="HELIX-TURN-HELIX TRANSCRIPTIONAL REGULATOR, ICLR FAMILY"/>
    <property type="match status" value="1"/>
</dbReference>
<dbReference type="SUPFAM" id="SSF55781">
    <property type="entry name" value="GAF domain-like"/>
    <property type="match status" value="1"/>
</dbReference>
<evidence type="ECO:0000256" key="3">
    <source>
        <dbReference type="ARBA" id="ARBA00023163"/>
    </source>
</evidence>
<dbReference type="Pfam" id="PF09339">
    <property type="entry name" value="HTH_IclR"/>
    <property type="match status" value="1"/>
</dbReference>
<dbReference type="PROSITE" id="PS51078">
    <property type="entry name" value="ICLR_ED"/>
    <property type="match status" value="1"/>
</dbReference>
<organism evidence="6 7">
    <name type="scientific">Microlunatus endophyticus</name>
    <dbReference type="NCBI Taxonomy" id="1716077"/>
    <lineage>
        <taxon>Bacteria</taxon>
        <taxon>Bacillati</taxon>
        <taxon>Actinomycetota</taxon>
        <taxon>Actinomycetes</taxon>
        <taxon>Propionibacteriales</taxon>
        <taxon>Propionibacteriaceae</taxon>
        <taxon>Microlunatus</taxon>
    </lineage>
</organism>
<keyword evidence="7" id="KW-1185">Reference proteome</keyword>
<dbReference type="Gene3D" id="1.10.10.10">
    <property type="entry name" value="Winged helix-like DNA-binding domain superfamily/Winged helix DNA-binding domain"/>
    <property type="match status" value="1"/>
</dbReference>
<dbReference type="InterPro" id="IPR050707">
    <property type="entry name" value="HTH_MetabolicPath_Reg"/>
</dbReference>
<dbReference type="GO" id="GO:0003700">
    <property type="term" value="F:DNA-binding transcription factor activity"/>
    <property type="evidence" value="ECO:0007669"/>
    <property type="project" value="TreeGrafter"/>
</dbReference>
<evidence type="ECO:0000313" key="7">
    <source>
        <dbReference type="Proteomes" id="UP000613840"/>
    </source>
</evidence>
<dbReference type="RefSeq" id="WP_188894160.1">
    <property type="nucleotide sequence ID" value="NZ_BMMZ01000002.1"/>
</dbReference>
<dbReference type="EMBL" id="BMMZ01000002">
    <property type="protein sequence ID" value="GGL54454.1"/>
    <property type="molecule type" value="Genomic_DNA"/>
</dbReference>
<feature type="domain" description="HTH iclR-type" evidence="4">
    <location>
        <begin position="6"/>
        <end position="68"/>
    </location>
</feature>
<dbReference type="AlphaFoldDB" id="A0A917S4Q9"/>
<evidence type="ECO:0000259" key="5">
    <source>
        <dbReference type="PROSITE" id="PS51078"/>
    </source>
</evidence>
<keyword evidence="3" id="KW-0804">Transcription</keyword>
<sequence>MESSSGNAVAKAISVLQALRSTGDGGSARQLATVVAMPRSTVQRILSTLEDSGMVEQDSVDQRYRIGPQALLIGLGYRKGLDLVSLARPLMIRVRDEVEETVGLSVRVADSRVFIDEVQSRQQLRFASELGRRYPLWSGASGRILMLDLADDELGEVLADESQSEAVYRAVSPQDRRSLLEQARRDDFAVARNETIDNVSSIAVPVRDLDGAVVAALSISGPTSRLAAEKLEQARGVLRAAAASLRPS</sequence>
<comment type="caution">
    <text evidence="6">The sequence shown here is derived from an EMBL/GenBank/DDBJ whole genome shotgun (WGS) entry which is preliminary data.</text>
</comment>
<proteinExistence type="predicted"/>
<dbReference type="InterPro" id="IPR036388">
    <property type="entry name" value="WH-like_DNA-bd_sf"/>
</dbReference>
<dbReference type="PROSITE" id="PS51077">
    <property type="entry name" value="HTH_ICLR"/>
    <property type="match status" value="1"/>
</dbReference>
<keyword evidence="1" id="KW-0805">Transcription regulation</keyword>
<dbReference type="SUPFAM" id="SSF46785">
    <property type="entry name" value="Winged helix' DNA-binding domain"/>
    <property type="match status" value="1"/>
</dbReference>
<dbReference type="PANTHER" id="PTHR30136:SF35">
    <property type="entry name" value="HTH-TYPE TRANSCRIPTIONAL REGULATOR RV1719"/>
    <property type="match status" value="1"/>
</dbReference>
<gene>
    <name evidence="6" type="ORF">GCM10011575_11020</name>
</gene>
<dbReference type="Gene3D" id="3.30.450.40">
    <property type="match status" value="1"/>
</dbReference>
<dbReference type="GO" id="GO:0045892">
    <property type="term" value="P:negative regulation of DNA-templated transcription"/>
    <property type="evidence" value="ECO:0007669"/>
    <property type="project" value="TreeGrafter"/>
</dbReference>
<protein>
    <submittedName>
        <fullName evidence="6">IclR family transcriptional regulator</fullName>
    </submittedName>
</protein>
<evidence type="ECO:0000313" key="6">
    <source>
        <dbReference type="EMBL" id="GGL54454.1"/>
    </source>
</evidence>
<dbReference type="Pfam" id="PF01614">
    <property type="entry name" value="IclR_C"/>
    <property type="match status" value="1"/>
</dbReference>
<dbReference type="InterPro" id="IPR036390">
    <property type="entry name" value="WH_DNA-bd_sf"/>
</dbReference>
<dbReference type="InterPro" id="IPR005471">
    <property type="entry name" value="Tscrpt_reg_IclR_N"/>
</dbReference>
<dbReference type="InterPro" id="IPR029016">
    <property type="entry name" value="GAF-like_dom_sf"/>
</dbReference>
<evidence type="ECO:0000256" key="2">
    <source>
        <dbReference type="ARBA" id="ARBA00023125"/>
    </source>
</evidence>
<reference evidence="6" key="1">
    <citation type="journal article" date="2014" name="Int. J. Syst. Evol. Microbiol.">
        <title>Complete genome sequence of Corynebacterium casei LMG S-19264T (=DSM 44701T), isolated from a smear-ripened cheese.</title>
        <authorList>
            <consortium name="US DOE Joint Genome Institute (JGI-PGF)"/>
            <person name="Walter F."/>
            <person name="Albersmeier A."/>
            <person name="Kalinowski J."/>
            <person name="Ruckert C."/>
        </authorList>
    </citation>
    <scope>NUCLEOTIDE SEQUENCE</scope>
    <source>
        <strain evidence="6">CGMCC 4.7306</strain>
    </source>
</reference>
<keyword evidence="2" id="KW-0238">DNA-binding</keyword>
<name>A0A917S4Q9_9ACTN</name>
<dbReference type="GO" id="GO:0003677">
    <property type="term" value="F:DNA binding"/>
    <property type="evidence" value="ECO:0007669"/>
    <property type="project" value="UniProtKB-KW"/>
</dbReference>
<dbReference type="SMART" id="SM00346">
    <property type="entry name" value="HTH_ICLR"/>
    <property type="match status" value="1"/>
</dbReference>
<evidence type="ECO:0000256" key="1">
    <source>
        <dbReference type="ARBA" id="ARBA00023015"/>
    </source>
</evidence>
<feature type="domain" description="IclR-ED" evidence="5">
    <location>
        <begin position="69"/>
        <end position="248"/>
    </location>
</feature>
<dbReference type="InterPro" id="IPR014757">
    <property type="entry name" value="Tscrpt_reg_IclR_C"/>
</dbReference>
<accession>A0A917S4Q9</accession>